<feature type="region of interest" description="Disordered" evidence="1">
    <location>
        <begin position="33"/>
        <end position="54"/>
    </location>
</feature>
<gene>
    <name evidence="2" type="ORF">GCM10014713_65370</name>
</gene>
<sequence length="70" mass="7246">MAQGQPMSDQKVMIGCSEAGAAVMGCSLQAARRPSGQMSVVDPGRPGQRTGGDFVTMRIPRLPATVDLNG</sequence>
<evidence type="ECO:0000313" key="3">
    <source>
        <dbReference type="Proteomes" id="UP000619486"/>
    </source>
</evidence>
<evidence type="ECO:0000256" key="1">
    <source>
        <dbReference type="SAM" id="MobiDB-lite"/>
    </source>
</evidence>
<organism evidence="2 3">
    <name type="scientific">Streptomyces purpureus</name>
    <dbReference type="NCBI Taxonomy" id="1951"/>
    <lineage>
        <taxon>Bacteria</taxon>
        <taxon>Bacillati</taxon>
        <taxon>Actinomycetota</taxon>
        <taxon>Actinomycetes</taxon>
        <taxon>Kitasatosporales</taxon>
        <taxon>Streptomycetaceae</taxon>
        <taxon>Streptomyces</taxon>
    </lineage>
</organism>
<evidence type="ECO:0000313" key="2">
    <source>
        <dbReference type="EMBL" id="GGT62997.1"/>
    </source>
</evidence>
<comment type="caution">
    <text evidence="2">The sequence shown here is derived from an EMBL/GenBank/DDBJ whole genome shotgun (WGS) entry which is preliminary data.</text>
</comment>
<name>A0A918HH67_9ACTN</name>
<reference evidence="2" key="2">
    <citation type="submission" date="2020-09" db="EMBL/GenBank/DDBJ databases">
        <authorList>
            <person name="Sun Q."/>
            <person name="Ohkuma M."/>
        </authorList>
    </citation>
    <scope>NUCLEOTIDE SEQUENCE</scope>
    <source>
        <strain evidence="2">JCM 3172</strain>
    </source>
</reference>
<reference evidence="2" key="1">
    <citation type="journal article" date="2014" name="Int. J. Syst. Evol. Microbiol.">
        <title>Complete genome sequence of Corynebacterium casei LMG S-19264T (=DSM 44701T), isolated from a smear-ripened cheese.</title>
        <authorList>
            <consortium name="US DOE Joint Genome Institute (JGI-PGF)"/>
            <person name="Walter F."/>
            <person name="Albersmeier A."/>
            <person name="Kalinowski J."/>
            <person name="Ruckert C."/>
        </authorList>
    </citation>
    <scope>NUCLEOTIDE SEQUENCE</scope>
    <source>
        <strain evidence="2">JCM 3172</strain>
    </source>
</reference>
<dbReference type="EMBL" id="BMQQ01000043">
    <property type="protein sequence ID" value="GGT62997.1"/>
    <property type="molecule type" value="Genomic_DNA"/>
</dbReference>
<accession>A0A918HH67</accession>
<keyword evidence="3" id="KW-1185">Reference proteome</keyword>
<dbReference type="AlphaFoldDB" id="A0A918HH67"/>
<protein>
    <submittedName>
        <fullName evidence="2">Uncharacterized protein</fullName>
    </submittedName>
</protein>
<proteinExistence type="predicted"/>
<dbReference type="Proteomes" id="UP000619486">
    <property type="component" value="Unassembled WGS sequence"/>
</dbReference>